<protein>
    <submittedName>
        <fullName evidence="4">Sperm surface protein Sp17</fullName>
    </submittedName>
</protein>
<feature type="compositionally biased region" description="Polar residues" evidence="1">
    <location>
        <begin position="546"/>
        <end position="561"/>
    </location>
</feature>
<feature type="region of interest" description="Disordered" evidence="1">
    <location>
        <begin position="74"/>
        <end position="253"/>
    </location>
</feature>
<dbReference type="OrthoDB" id="252964at2759"/>
<feature type="compositionally biased region" description="Basic and acidic residues" evidence="1">
    <location>
        <begin position="508"/>
        <end position="526"/>
    </location>
</feature>
<feature type="compositionally biased region" description="Polar residues" evidence="1">
    <location>
        <begin position="108"/>
        <end position="121"/>
    </location>
</feature>
<feature type="compositionally biased region" description="Acidic residues" evidence="1">
    <location>
        <begin position="228"/>
        <end position="251"/>
    </location>
</feature>
<keyword evidence="3" id="KW-1185">Reference proteome</keyword>
<proteinExistence type="predicted"/>
<dbReference type="InterPro" id="IPR003117">
    <property type="entry name" value="cAMP_dep_PK_reg_su_I/II_a/b"/>
</dbReference>
<dbReference type="AlphaFoldDB" id="A0A6P8GZC8"/>
<dbReference type="RefSeq" id="XP_031440140.1">
    <property type="nucleotide sequence ID" value="XM_031584280.2"/>
</dbReference>
<feature type="compositionally biased region" description="Basic and acidic residues" evidence="1">
    <location>
        <begin position="340"/>
        <end position="389"/>
    </location>
</feature>
<dbReference type="InterPro" id="IPR000048">
    <property type="entry name" value="IQ_motif_EF-hand-BS"/>
</dbReference>
<feature type="compositionally biased region" description="Acidic residues" evidence="1">
    <location>
        <begin position="921"/>
        <end position="932"/>
    </location>
</feature>
<dbReference type="CDD" id="cd23767">
    <property type="entry name" value="IQCD"/>
    <property type="match status" value="1"/>
</dbReference>
<feature type="domain" description="RIIa" evidence="2">
    <location>
        <begin position="14"/>
        <end position="51"/>
    </location>
</feature>
<feature type="compositionally biased region" description="Basic and acidic residues" evidence="1">
    <location>
        <begin position="577"/>
        <end position="604"/>
    </location>
</feature>
<dbReference type="InterPro" id="IPR047579">
    <property type="entry name" value="DD_CABYR_SP17"/>
</dbReference>
<feature type="compositionally biased region" description="Basic and acidic residues" evidence="1">
    <location>
        <begin position="733"/>
        <end position="756"/>
    </location>
</feature>
<gene>
    <name evidence="4" type="primary">spa17</name>
</gene>
<reference evidence="4" key="1">
    <citation type="submission" date="2025-08" db="UniProtKB">
        <authorList>
            <consortium name="RefSeq"/>
        </authorList>
    </citation>
    <scope>IDENTIFICATION</scope>
</reference>
<dbReference type="SUPFAM" id="SSF47391">
    <property type="entry name" value="Dimerization-anchoring domain of cAMP-dependent PK regulatory subunit"/>
    <property type="match status" value="1"/>
</dbReference>
<dbReference type="CTD" id="53340"/>
<feature type="compositionally biased region" description="Basic and acidic residues" evidence="1">
    <location>
        <begin position="122"/>
        <end position="159"/>
    </location>
</feature>
<evidence type="ECO:0000256" key="1">
    <source>
        <dbReference type="SAM" id="MobiDB-lite"/>
    </source>
</evidence>
<feature type="compositionally biased region" description="Acidic residues" evidence="1">
    <location>
        <begin position="757"/>
        <end position="771"/>
    </location>
</feature>
<dbReference type="SMART" id="SM00394">
    <property type="entry name" value="RIIa"/>
    <property type="match status" value="1"/>
</dbReference>
<dbReference type="GO" id="GO:0005516">
    <property type="term" value="F:calmodulin binding"/>
    <property type="evidence" value="ECO:0007669"/>
    <property type="project" value="TreeGrafter"/>
</dbReference>
<feature type="compositionally biased region" description="Basic and acidic residues" evidence="1">
    <location>
        <begin position="419"/>
        <end position="441"/>
    </location>
</feature>
<feature type="compositionally biased region" description="Low complexity" evidence="1">
    <location>
        <begin position="831"/>
        <end position="846"/>
    </location>
</feature>
<name>A0A6P8GZC8_CLUHA</name>
<dbReference type="PANTHER" id="PTHR10699:SF16">
    <property type="entry name" value="SPERM SURFACE PROTEIN SP17"/>
    <property type="match status" value="1"/>
</dbReference>
<dbReference type="Proteomes" id="UP000515152">
    <property type="component" value="Chromosome 17"/>
</dbReference>
<dbReference type="PANTHER" id="PTHR10699">
    <property type="entry name" value="NEUROMODULIN"/>
    <property type="match status" value="1"/>
</dbReference>
<dbReference type="GeneID" id="105903782"/>
<feature type="compositionally biased region" description="Acidic residues" evidence="1">
    <location>
        <begin position="527"/>
        <end position="539"/>
    </location>
</feature>
<feature type="region of interest" description="Disordered" evidence="1">
    <location>
        <begin position="310"/>
        <end position="963"/>
    </location>
</feature>
<dbReference type="CDD" id="cd12100">
    <property type="entry name" value="DD_CABYR_SP17"/>
    <property type="match status" value="1"/>
</dbReference>
<dbReference type="PROSITE" id="PS50096">
    <property type="entry name" value="IQ"/>
    <property type="match status" value="1"/>
</dbReference>
<dbReference type="SMART" id="SM00015">
    <property type="entry name" value="IQ"/>
    <property type="match status" value="1"/>
</dbReference>
<evidence type="ECO:0000313" key="4">
    <source>
        <dbReference type="RefSeq" id="XP_031440140.1"/>
    </source>
</evidence>
<feature type="compositionally biased region" description="Basic and acidic residues" evidence="1">
    <location>
        <begin position="625"/>
        <end position="635"/>
    </location>
</feature>
<dbReference type="Pfam" id="PF02197">
    <property type="entry name" value="RIIa"/>
    <property type="match status" value="1"/>
</dbReference>
<feature type="compositionally biased region" description="Acidic residues" evidence="1">
    <location>
        <begin position="636"/>
        <end position="652"/>
    </location>
</feature>
<evidence type="ECO:0000259" key="2">
    <source>
        <dbReference type="SMART" id="SM00394"/>
    </source>
</evidence>
<evidence type="ECO:0000313" key="3">
    <source>
        <dbReference type="Proteomes" id="UP000515152"/>
    </source>
</evidence>
<feature type="compositionally biased region" description="Acidic residues" evidence="1">
    <location>
        <begin position="878"/>
        <end position="891"/>
    </location>
</feature>
<accession>A0A6P8GZC8</accession>
<feature type="compositionally biased region" description="Low complexity" evidence="1">
    <location>
        <begin position="183"/>
        <end position="193"/>
    </location>
</feature>
<organism evidence="3 4">
    <name type="scientific">Clupea harengus</name>
    <name type="common">Atlantic herring</name>
    <dbReference type="NCBI Taxonomy" id="7950"/>
    <lineage>
        <taxon>Eukaryota</taxon>
        <taxon>Metazoa</taxon>
        <taxon>Chordata</taxon>
        <taxon>Craniata</taxon>
        <taxon>Vertebrata</taxon>
        <taxon>Euteleostomi</taxon>
        <taxon>Actinopterygii</taxon>
        <taxon>Neopterygii</taxon>
        <taxon>Teleostei</taxon>
        <taxon>Clupei</taxon>
        <taxon>Clupeiformes</taxon>
        <taxon>Clupeoidei</taxon>
        <taxon>Clupeidae</taxon>
        <taxon>Clupea</taxon>
    </lineage>
</organism>
<dbReference type="Gene3D" id="1.20.890.10">
    <property type="entry name" value="cAMP-dependent protein kinase regulatory subunit, dimerization-anchoring domain"/>
    <property type="match status" value="1"/>
</dbReference>
<dbReference type="KEGG" id="char:105903782"/>
<sequence length="963" mass="104088">MSVVFSYTHLRVPKGFGAILEGLAREVLRDQPEDIPAFAAKHFTVLLKAREESGEDPAAWAAALEERFINKQPLKGSVKQDSSAVRTQKEEKPKPPHCVETKEPDDAQPTQTPRVSPLNPDQENRVSPRNPDQETRVSPRNPDQETRVSPRNPDQENRVSPRNPDQEQAQDSAARGGFGTAGTAGTTGTANTAEEPEPEPFSEGPYGGVTNVDICVEKLRGGGGSTEEAVEGGDAEVEEEAGEGGDGEEVKEDTSKYIDVDICRSELEQSSEVYIGGLASVDVCAGELGGQRADQNPMSEGSVKEYSFVEASGSQLEEKGLSESQEELETPVGLANLRAESAEQSKNSLDEHLAGDGDKRGSEVTPEDHGREVTPEDHGREVTPEDHGSEVTPEDQTCLGDQREEAQEVSATSEVTQDPELKRTEHTETEAAGSHEEDDGRGLASGAEGGVGSGHAETTREEGMGSGSGSESDVDVEDTDTEKPDTQDMAGHGSAEESGGIMSMTGAEDSHGDCEVETEEVRKPENEDGDDEDDDDDVTETDKDVQTSTLQDVSEIESTQQDRSEDECDVTQAEGQLDEHTLISDQRESSPTRSRSEVTGHDPDGVSGETDEQLMSSQQRSPLGEQHRSHEKSDSDSSESEEEEEEPEEENPEASHPRQQDISEEEDPEASHPRQQDISEEENTEASHPRQENISEEEDPEASHPRQQDITEEEDPEALHPRQQDISEEENPEASHPRQEDISEEVSEKEREHEASNDELDGNENADEQEPQLDCKDKGDQSISGGDCEDRDPPGPAKPSRPLSGALPDETEAKADPSAEGPSQPAEHMTSPDSEQDQSPQQISQSGEGQDFTQEGEAEEVMSSGNKGDPKEECSQPQDEEDIMDIPLDDPEANRAAARIQAGFRGHMTRKQMKDVKPEGEGEGEGEGDGEEVSSSGEALNGNQGNAGASEGAETEDTSVPEQ</sequence>
<feature type="compositionally biased region" description="Basic and acidic residues" evidence="1">
    <location>
        <begin position="87"/>
        <end position="105"/>
    </location>
</feature>
<feature type="compositionally biased region" description="Acidic residues" evidence="1">
    <location>
        <begin position="953"/>
        <end position="963"/>
    </location>
</feature>